<dbReference type="AlphaFoldDB" id="A0A9P6MDI8"/>
<dbReference type="OrthoDB" id="19861at2759"/>
<evidence type="ECO:0000313" key="1">
    <source>
        <dbReference type="EMBL" id="KAF9993307.1"/>
    </source>
</evidence>
<dbReference type="InterPro" id="IPR027417">
    <property type="entry name" value="P-loop_NTPase"/>
</dbReference>
<organism evidence="1 2">
    <name type="scientific">Modicella reniformis</name>
    <dbReference type="NCBI Taxonomy" id="1440133"/>
    <lineage>
        <taxon>Eukaryota</taxon>
        <taxon>Fungi</taxon>
        <taxon>Fungi incertae sedis</taxon>
        <taxon>Mucoromycota</taxon>
        <taxon>Mortierellomycotina</taxon>
        <taxon>Mortierellomycetes</taxon>
        <taxon>Mortierellales</taxon>
        <taxon>Mortierellaceae</taxon>
        <taxon>Modicella</taxon>
    </lineage>
</organism>
<name>A0A9P6MDI8_9FUNG</name>
<proteinExistence type="predicted"/>
<evidence type="ECO:0000313" key="2">
    <source>
        <dbReference type="Proteomes" id="UP000749646"/>
    </source>
</evidence>
<protein>
    <submittedName>
        <fullName evidence="1">Uncharacterized protein</fullName>
    </submittedName>
</protein>
<sequence length="430" mass="48810">LKRPLEEAGEGPSSQRYRPQTLKDVIMSAGLAHKAIEDDVSNISKLDSKERVMVLNHLGRQVDKSDIYYSLPETARDLQKAGTDIQSLELLSAPPGTRFPIVNNVDLYVREEYKRLYQHIAINFTDPLEENRIIVTGSPGIGKSAFLVYFVVRLLAESDDGKPPIIIFQEKEVTMCYVFGGTSIVRKGDITVFDDLLNLPETWYLSDSSKAPVLKNSKTIMSASPKTLIDTYQEATKQAPWYYYMTPWKLDELERCRSKVTSFKVVTHEFMERLYAKIGGIPRYVLEAPSIEIGRSKVADIEVEAEANKEVVEAVALTEACRSVNEAIKFVDEPHKLVACIGNGKDTHVQRTDPTQMAQYRPKHYHLRWGSNYIRQEIFECLKDKTWSDLLKKLVGGGDEFSKGPLFELYIHRIFREGGSSFEVKDLENG</sequence>
<reference evidence="1" key="1">
    <citation type="journal article" date="2020" name="Fungal Divers.">
        <title>Resolving the Mortierellaceae phylogeny through synthesis of multi-gene phylogenetics and phylogenomics.</title>
        <authorList>
            <person name="Vandepol N."/>
            <person name="Liber J."/>
            <person name="Desiro A."/>
            <person name="Na H."/>
            <person name="Kennedy M."/>
            <person name="Barry K."/>
            <person name="Grigoriev I.V."/>
            <person name="Miller A.N."/>
            <person name="O'Donnell K."/>
            <person name="Stajich J.E."/>
            <person name="Bonito G."/>
        </authorList>
    </citation>
    <scope>NUCLEOTIDE SEQUENCE</scope>
    <source>
        <strain evidence="1">MES-2147</strain>
    </source>
</reference>
<dbReference type="SUPFAM" id="SSF52540">
    <property type="entry name" value="P-loop containing nucleoside triphosphate hydrolases"/>
    <property type="match status" value="1"/>
</dbReference>
<dbReference type="Proteomes" id="UP000749646">
    <property type="component" value="Unassembled WGS sequence"/>
</dbReference>
<dbReference type="PANTHER" id="PTHR33129">
    <property type="entry name" value="PROTEIN KINASE DOMAIN-CONTAINING PROTEIN-RELATED"/>
    <property type="match status" value="1"/>
</dbReference>
<gene>
    <name evidence="1" type="ORF">BGZ65_011194</name>
</gene>
<dbReference type="PANTHER" id="PTHR33129:SF1">
    <property type="entry name" value="ATP-BINDING PROTEIN"/>
    <property type="match status" value="1"/>
</dbReference>
<accession>A0A9P6MDI8</accession>
<keyword evidence="2" id="KW-1185">Reference proteome</keyword>
<feature type="non-terminal residue" evidence="1">
    <location>
        <position position="430"/>
    </location>
</feature>
<dbReference type="EMBL" id="JAAAHW010001880">
    <property type="protein sequence ID" value="KAF9993307.1"/>
    <property type="molecule type" value="Genomic_DNA"/>
</dbReference>
<feature type="non-terminal residue" evidence="1">
    <location>
        <position position="1"/>
    </location>
</feature>
<comment type="caution">
    <text evidence="1">The sequence shown here is derived from an EMBL/GenBank/DDBJ whole genome shotgun (WGS) entry which is preliminary data.</text>
</comment>
<dbReference type="InterPro" id="IPR052980">
    <property type="entry name" value="Crinkler_effector"/>
</dbReference>